<dbReference type="InterPro" id="IPR003829">
    <property type="entry name" value="Pirin_N_dom"/>
</dbReference>
<evidence type="ECO:0000259" key="4">
    <source>
        <dbReference type="Pfam" id="PF05726"/>
    </source>
</evidence>
<evidence type="ECO:0008006" key="7">
    <source>
        <dbReference type="Google" id="ProtNLM"/>
    </source>
</evidence>
<dbReference type="InterPro" id="IPR014710">
    <property type="entry name" value="RmlC-like_jellyroll"/>
</dbReference>
<feature type="domain" description="Pirin C-terminal" evidence="4">
    <location>
        <begin position="180"/>
        <end position="281"/>
    </location>
</feature>
<dbReference type="Gene3D" id="2.60.120.10">
    <property type="entry name" value="Jelly Rolls"/>
    <property type="match status" value="2"/>
</dbReference>
<dbReference type="InterPro" id="IPR008778">
    <property type="entry name" value="Pirin_C_dom"/>
</dbReference>
<dbReference type="InterPro" id="IPR011051">
    <property type="entry name" value="RmlC_Cupin_sf"/>
</dbReference>
<dbReference type="PANTHER" id="PTHR13903">
    <property type="entry name" value="PIRIN-RELATED"/>
    <property type="match status" value="1"/>
</dbReference>
<comment type="caution">
    <text evidence="5">The sequence shown here is derived from an EMBL/GenBank/DDBJ whole genome shotgun (WGS) entry which is preliminary data.</text>
</comment>
<proteinExistence type="inferred from homology"/>
<dbReference type="Pfam" id="PF05726">
    <property type="entry name" value="Pirin_C"/>
    <property type="match status" value="1"/>
</dbReference>
<gene>
    <name evidence="5" type="ORF">PGLA1383_LOCUS11373</name>
</gene>
<dbReference type="OMA" id="QDFNGHK"/>
<evidence type="ECO:0000256" key="2">
    <source>
        <dbReference type="RuleBase" id="RU003457"/>
    </source>
</evidence>
<dbReference type="Pfam" id="PF02678">
    <property type="entry name" value="Pirin"/>
    <property type="match status" value="1"/>
</dbReference>
<keyword evidence="6" id="KW-1185">Reference proteome</keyword>
<dbReference type="PANTHER" id="PTHR13903:SF8">
    <property type="entry name" value="PIRIN"/>
    <property type="match status" value="1"/>
</dbReference>
<evidence type="ECO:0000256" key="1">
    <source>
        <dbReference type="ARBA" id="ARBA00008416"/>
    </source>
</evidence>
<organism evidence="5 6">
    <name type="scientific">Polarella glacialis</name>
    <name type="common">Dinoflagellate</name>
    <dbReference type="NCBI Taxonomy" id="89957"/>
    <lineage>
        <taxon>Eukaryota</taxon>
        <taxon>Sar</taxon>
        <taxon>Alveolata</taxon>
        <taxon>Dinophyceae</taxon>
        <taxon>Suessiales</taxon>
        <taxon>Suessiaceae</taxon>
        <taxon>Polarella</taxon>
    </lineage>
</organism>
<accession>A0A813E229</accession>
<feature type="domain" description="Pirin N-terminal" evidence="3">
    <location>
        <begin position="10"/>
        <end position="105"/>
    </location>
</feature>
<sequence length="341" mass="37088">MWVRKPFHSHVLDPFLMNSYHADDAAVTRAEMYFPQHAHSGFETITMPMPRCPTVMDHGDSEGTCGRYGGGDLQWCLTGKGMEHCEVPQKLAEAAGAPGHLFQIWYNLPAAAKSCVPSFKMLWAEDVQLESPAPGVMVRTLVGKKTAWRPPELRSPDMPRPHIAIVHAYLVPGSGPLVFEREPGANCVISVFGGDEKTVLLIKGDAGAESPEVPLDASCALVPVKHAGASVQISAKPGGAPAEILILEGAPTRDEVVWQGPFVAASKRELTTMFRKYQEGSLCAPWPWPKSTVTHGSEPRFEDFGKGKIKKEAISPAALAWPADPNLRVGKQLRQTVQLFP</sequence>
<evidence type="ECO:0000313" key="5">
    <source>
        <dbReference type="EMBL" id="CAE8592743.1"/>
    </source>
</evidence>
<evidence type="ECO:0000259" key="3">
    <source>
        <dbReference type="Pfam" id="PF02678"/>
    </source>
</evidence>
<dbReference type="Proteomes" id="UP000654075">
    <property type="component" value="Unassembled WGS sequence"/>
</dbReference>
<dbReference type="InterPro" id="IPR012093">
    <property type="entry name" value="Pirin"/>
</dbReference>
<dbReference type="SUPFAM" id="SSF51182">
    <property type="entry name" value="RmlC-like cupins"/>
    <property type="match status" value="1"/>
</dbReference>
<protein>
    <recommendedName>
        <fullName evidence="7">Pirin</fullName>
    </recommendedName>
</protein>
<comment type="similarity">
    <text evidence="1 2">Belongs to the pirin family.</text>
</comment>
<evidence type="ECO:0000313" key="6">
    <source>
        <dbReference type="Proteomes" id="UP000654075"/>
    </source>
</evidence>
<reference evidence="5" key="1">
    <citation type="submission" date="2021-02" db="EMBL/GenBank/DDBJ databases">
        <authorList>
            <person name="Dougan E. K."/>
            <person name="Rhodes N."/>
            <person name="Thang M."/>
            <person name="Chan C."/>
        </authorList>
    </citation>
    <scope>NUCLEOTIDE SEQUENCE</scope>
</reference>
<dbReference type="OrthoDB" id="434491at2759"/>
<name>A0A813E229_POLGL</name>
<dbReference type="EMBL" id="CAJNNV010005856">
    <property type="protein sequence ID" value="CAE8592743.1"/>
    <property type="molecule type" value="Genomic_DNA"/>
</dbReference>
<dbReference type="AlphaFoldDB" id="A0A813E229"/>